<evidence type="ECO:0000313" key="2">
    <source>
        <dbReference type="Proteomes" id="UP000034894"/>
    </source>
</evidence>
<comment type="caution">
    <text evidence="1">The sequence shown here is derived from an EMBL/GenBank/DDBJ whole genome shotgun (WGS) entry which is preliminary data.</text>
</comment>
<organism evidence="1 2">
    <name type="scientific">Candidatus Gottesmanbacteria bacterium GW2011_GWA2_43_14</name>
    <dbReference type="NCBI Taxonomy" id="1618443"/>
    <lineage>
        <taxon>Bacteria</taxon>
        <taxon>Candidatus Gottesmaniibacteriota</taxon>
    </lineage>
</organism>
<evidence type="ECO:0000313" key="1">
    <source>
        <dbReference type="EMBL" id="KKS97750.1"/>
    </source>
</evidence>
<proteinExistence type="predicted"/>
<gene>
    <name evidence="1" type="ORF">UV73_C0005G0027</name>
</gene>
<dbReference type="Proteomes" id="UP000034894">
    <property type="component" value="Unassembled WGS sequence"/>
</dbReference>
<dbReference type="EMBL" id="LCFP01000005">
    <property type="protein sequence ID" value="KKS97750.1"/>
    <property type="molecule type" value="Genomic_DNA"/>
</dbReference>
<accession>A0A0G1DIT1</accession>
<reference evidence="1 2" key="1">
    <citation type="journal article" date="2015" name="Nature">
        <title>rRNA introns, odd ribosomes, and small enigmatic genomes across a large radiation of phyla.</title>
        <authorList>
            <person name="Brown C.T."/>
            <person name="Hug L.A."/>
            <person name="Thomas B.C."/>
            <person name="Sharon I."/>
            <person name="Castelle C.J."/>
            <person name="Singh A."/>
            <person name="Wilkins M.J."/>
            <person name="Williams K.H."/>
            <person name="Banfield J.F."/>
        </authorList>
    </citation>
    <scope>NUCLEOTIDE SEQUENCE [LARGE SCALE GENOMIC DNA]</scope>
</reference>
<protein>
    <submittedName>
        <fullName evidence="1">Uncharacterized protein</fullName>
    </submittedName>
</protein>
<name>A0A0G1DIT1_9BACT</name>
<dbReference type="AlphaFoldDB" id="A0A0G1DIT1"/>
<sequence>MNKHKMLTASDIEYLENRFKETFPTKDEFSKFRDSLFNKLDIILKEVFAGREEQTVISA</sequence>